<dbReference type="EnsemblMetazoa" id="CapteT191640">
    <property type="protein sequence ID" value="CapteP191640"/>
    <property type="gene ID" value="CapteG191640"/>
</dbReference>
<evidence type="ECO:0000313" key="1">
    <source>
        <dbReference type="EMBL" id="ELU17967.1"/>
    </source>
</evidence>
<proteinExistence type="predicted"/>
<keyword evidence="3" id="KW-1185">Reference proteome</keyword>
<dbReference type="EMBL" id="KB292196">
    <property type="protein sequence ID" value="ELU17967.1"/>
    <property type="molecule type" value="Genomic_DNA"/>
</dbReference>
<gene>
    <name evidence="1" type="ORF">CAPTEDRAFT_191640</name>
</gene>
<accession>R7VHA8</accession>
<reference evidence="2" key="3">
    <citation type="submission" date="2015-06" db="UniProtKB">
        <authorList>
            <consortium name="EnsemblMetazoa"/>
        </authorList>
    </citation>
    <scope>IDENTIFICATION</scope>
</reference>
<name>R7VHA8_CAPTE</name>
<reference evidence="3" key="1">
    <citation type="submission" date="2012-12" db="EMBL/GenBank/DDBJ databases">
        <authorList>
            <person name="Hellsten U."/>
            <person name="Grimwood J."/>
            <person name="Chapman J.A."/>
            <person name="Shapiro H."/>
            <person name="Aerts A."/>
            <person name="Otillar R.P."/>
            <person name="Terry A.Y."/>
            <person name="Boore J.L."/>
            <person name="Simakov O."/>
            <person name="Marletaz F."/>
            <person name="Cho S.-J."/>
            <person name="Edsinger-Gonzales E."/>
            <person name="Havlak P."/>
            <person name="Kuo D.-H."/>
            <person name="Larsson T."/>
            <person name="Lv J."/>
            <person name="Arendt D."/>
            <person name="Savage R."/>
            <person name="Osoegawa K."/>
            <person name="de Jong P."/>
            <person name="Lindberg D.R."/>
            <person name="Seaver E.C."/>
            <person name="Weisblat D.A."/>
            <person name="Putnam N.H."/>
            <person name="Grigoriev I.V."/>
            <person name="Rokhsar D.S."/>
        </authorList>
    </citation>
    <scope>NUCLEOTIDE SEQUENCE</scope>
    <source>
        <strain evidence="3">I ESC-2004</strain>
    </source>
</reference>
<evidence type="ECO:0000313" key="2">
    <source>
        <dbReference type="EnsemblMetazoa" id="CapteP191640"/>
    </source>
</evidence>
<dbReference type="Proteomes" id="UP000014760">
    <property type="component" value="Unassembled WGS sequence"/>
</dbReference>
<evidence type="ECO:0000313" key="3">
    <source>
        <dbReference type="Proteomes" id="UP000014760"/>
    </source>
</evidence>
<organism evidence="1">
    <name type="scientific">Capitella teleta</name>
    <name type="common">Polychaete worm</name>
    <dbReference type="NCBI Taxonomy" id="283909"/>
    <lineage>
        <taxon>Eukaryota</taxon>
        <taxon>Metazoa</taxon>
        <taxon>Spiralia</taxon>
        <taxon>Lophotrochozoa</taxon>
        <taxon>Annelida</taxon>
        <taxon>Polychaeta</taxon>
        <taxon>Sedentaria</taxon>
        <taxon>Scolecida</taxon>
        <taxon>Capitellidae</taxon>
        <taxon>Capitella</taxon>
    </lineage>
</organism>
<protein>
    <submittedName>
        <fullName evidence="1 2">Uncharacterized protein</fullName>
    </submittedName>
</protein>
<dbReference type="EMBL" id="AMQN01016565">
    <property type="status" value="NOT_ANNOTATED_CDS"/>
    <property type="molecule type" value="Genomic_DNA"/>
</dbReference>
<dbReference type="EMBL" id="AMQN01016564">
    <property type="status" value="NOT_ANNOTATED_CDS"/>
    <property type="molecule type" value="Genomic_DNA"/>
</dbReference>
<sequence length="149" mass="17114">MDLRPQTKTLPDLFLNEDLTKKREDLLYKAHVLRRAGKIQGAWSADGNILIHDLQGKIHKDYELVTANRPERIGGGVAIYVHRCIDFSQRRDLGVFVEGKIESLFIEMKVKRKSLIVGEIYRFPKVDARGKLCNWVEVLAERCPDKGIL</sequence>
<dbReference type="AlphaFoldDB" id="R7VHA8"/>
<reference evidence="1 3" key="2">
    <citation type="journal article" date="2013" name="Nature">
        <title>Insights into bilaterian evolution from three spiralian genomes.</title>
        <authorList>
            <person name="Simakov O."/>
            <person name="Marletaz F."/>
            <person name="Cho S.J."/>
            <person name="Edsinger-Gonzales E."/>
            <person name="Havlak P."/>
            <person name="Hellsten U."/>
            <person name="Kuo D.H."/>
            <person name="Larsson T."/>
            <person name="Lv J."/>
            <person name="Arendt D."/>
            <person name="Savage R."/>
            <person name="Osoegawa K."/>
            <person name="de Jong P."/>
            <person name="Grimwood J."/>
            <person name="Chapman J.A."/>
            <person name="Shapiro H."/>
            <person name="Aerts A."/>
            <person name="Otillar R.P."/>
            <person name="Terry A.Y."/>
            <person name="Boore J.L."/>
            <person name="Grigoriev I.V."/>
            <person name="Lindberg D.R."/>
            <person name="Seaver E.C."/>
            <person name="Weisblat D.A."/>
            <person name="Putnam N.H."/>
            <person name="Rokhsar D.S."/>
        </authorList>
    </citation>
    <scope>NUCLEOTIDE SEQUENCE</scope>
    <source>
        <strain evidence="1 3">I ESC-2004</strain>
    </source>
</reference>
<dbReference type="HOGENOM" id="CLU_1751419_0_0_1"/>
<dbReference type="OrthoDB" id="6158007at2759"/>